<name>A0A5N6S6P3_9BIFI</name>
<gene>
    <name evidence="2" type="ORF">DDE84_01635</name>
</gene>
<proteinExistence type="predicted"/>
<dbReference type="Pfam" id="PF05016">
    <property type="entry name" value="ParE_toxin"/>
    <property type="match status" value="1"/>
</dbReference>
<evidence type="ECO:0000256" key="1">
    <source>
        <dbReference type="ARBA" id="ARBA00022649"/>
    </source>
</evidence>
<evidence type="ECO:0000313" key="3">
    <source>
        <dbReference type="Proteomes" id="UP000325415"/>
    </source>
</evidence>
<keyword evidence="3" id="KW-1185">Reference proteome</keyword>
<evidence type="ECO:0000313" key="2">
    <source>
        <dbReference type="EMBL" id="KAE8130303.1"/>
    </source>
</evidence>
<dbReference type="EMBL" id="QDAG01000001">
    <property type="protein sequence ID" value="KAE8130303.1"/>
    <property type="molecule type" value="Genomic_DNA"/>
</dbReference>
<reference evidence="2 3" key="1">
    <citation type="submission" date="2018-04" db="EMBL/GenBank/DDBJ databases">
        <authorList>
            <person name="Eckel V.P."/>
            <person name="Vogel R.F."/>
        </authorList>
    </citation>
    <scope>NUCLEOTIDE SEQUENCE [LARGE SCALE GENOMIC DNA]</scope>
    <source>
        <strain evidence="3">TMW 2.1764</strain>
    </source>
</reference>
<dbReference type="AlphaFoldDB" id="A0A5N6S6P3"/>
<sequence>MYDVVVLPTALADMSDAVRYIATELGEPRTAERLADAFMAAADSLGEYPYSHRVYAPIRPLAQEYRRVAVGNYLMFYRVDEPSQTVTVAAVMYARRDIAKHLESER</sequence>
<dbReference type="Gene3D" id="3.30.2310.20">
    <property type="entry name" value="RelE-like"/>
    <property type="match status" value="1"/>
</dbReference>
<dbReference type="OrthoDB" id="3268478at2"/>
<accession>A0A5N6S6P3</accession>
<organism evidence="2 3">
    <name type="scientific">Bifidobacterium tibiigranuli</name>
    <dbReference type="NCBI Taxonomy" id="2172043"/>
    <lineage>
        <taxon>Bacteria</taxon>
        <taxon>Bacillati</taxon>
        <taxon>Actinomycetota</taxon>
        <taxon>Actinomycetes</taxon>
        <taxon>Bifidobacteriales</taxon>
        <taxon>Bifidobacteriaceae</taxon>
        <taxon>Bifidobacterium</taxon>
    </lineage>
</organism>
<dbReference type="InterPro" id="IPR007712">
    <property type="entry name" value="RelE/ParE_toxin"/>
</dbReference>
<protein>
    <submittedName>
        <fullName evidence="2">Type II toxin-antitoxin system RelE/ParE family toxin</fullName>
    </submittedName>
</protein>
<comment type="caution">
    <text evidence="2">The sequence shown here is derived from an EMBL/GenBank/DDBJ whole genome shotgun (WGS) entry which is preliminary data.</text>
</comment>
<dbReference type="Proteomes" id="UP000325415">
    <property type="component" value="Unassembled WGS sequence"/>
</dbReference>
<dbReference type="InterPro" id="IPR035093">
    <property type="entry name" value="RelE/ParE_toxin_dom_sf"/>
</dbReference>
<keyword evidence="1" id="KW-1277">Toxin-antitoxin system</keyword>